<protein>
    <submittedName>
        <fullName evidence="2">Acetyltransferase (GNAT) family protein</fullName>
    </submittedName>
</protein>
<dbReference type="InterPro" id="IPR000182">
    <property type="entry name" value="GNAT_dom"/>
</dbReference>
<dbReference type="PROSITE" id="PS51186">
    <property type="entry name" value="GNAT"/>
    <property type="match status" value="1"/>
</dbReference>
<accession>A0A4R8C3N3</accession>
<organism evidence="2 3">
    <name type="scientific">Kribbella pratensis</name>
    <dbReference type="NCBI Taxonomy" id="2512112"/>
    <lineage>
        <taxon>Bacteria</taxon>
        <taxon>Bacillati</taxon>
        <taxon>Actinomycetota</taxon>
        <taxon>Actinomycetes</taxon>
        <taxon>Propionibacteriales</taxon>
        <taxon>Kribbellaceae</taxon>
        <taxon>Kribbella</taxon>
    </lineage>
</organism>
<dbReference type="Proteomes" id="UP000295146">
    <property type="component" value="Unassembled WGS sequence"/>
</dbReference>
<dbReference type="SUPFAM" id="SSF55729">
    <property type="entry name" value="Acyl-CoA N-acyltransferases (Nat)"/>
    <property type="match status" value="1"/>
</dbReference>
<dbReference type="AlphaFoldDB" id="A0A4R8C3N3"/>
<evidence type="ECO:0000259" key="1">
    <source>
        <dbReference type="PROSITE" id="PS51186"/>
    </source>
</evidence>
<keyword evidence="3" id="KW-1185">Reference proteome</keyword>
<gene>
    <name evidence="2" type="ORF">EV653_4168</name>
</gene>
<sequence length="231" mass="25231">MAGAGCLNRQVRDREELVRRWQAGWSVSRGWTTVEDDNDGILIVRAGEESRPTEYVVLDADDKPERVERAAQLASADGGGRGAGWITLATDDKEARIEQLEDLGLEVQQDQDWLMTIQLSEQPALKLHERYALHTELEDDLIITRATLHGGVVSSGRMAVVGEDAVADRIETDPAHRRRGLGSAVMASLVEAAAAKGAKRGILIASIDGLRLYRSLGWKVIADIVIARSTV</sequence>
<evidence type="ECO:0000313" key="2">
    <source>
        <dbReference type="EMBL" id="TDW70134.1"/>
    </source>
</evidence>
<name>A0A4R8C3N3_9ACTN</name>
<dbReference type="Gene3D" id="3.40.630.30">
    <property type="match status" value="1"/>
</dbReference>
<comment type="caution">
    <text evidence="2">The sequence shown here is derived from an EMBL/GenBank/DDBJ whole genome shotgun (WGS) entry which is preliminary data.</text>
</comment>
<dbReference type="InterPro" id="IPR016181">
    <property type="entry name" value="Acyl_CoA_acyltransferase"/>
</dbReference>
<reference evidence="2 3" key="1">
    <citation type="submission" date="2019-03" db="EMBL/GenBank/DDBJ databases">
        <title>Genomic Encyclopedia of Type Strains, Phase III (KMG-III): the genomes of soil and plant-associated and newly described type strains.</title>
        <authorList>
            <person name="Whitman W."/>
        </authorList>
    </citation>
    <scope>NUCLEOTIDE SEQUENCE [LARGE SCALE GENOMIC DNA]</scope>
    <source>
        <strain evidence="2 3">VKM Ac-2573</strain>
    </source>
</reference>
<proteinExistence type="predicted"/>
<feature type="domain" description="N-acetyltransferase" evidence="1">
    <location>
        <begin position="93"/>
        <end position="231"/>
    </location>
</feature>
<evidence type="ECO:0000313" key="3">
    <source>
        <dbReference type="Proteomes" id="UP000295146"/>
    </source>
</evidence>
<dbReference type="EMBL" id="SODP01000002">
    <property type="protein sequence ID" value="TDW70134.1"/>
    <property type="molecule type" value="Genomic_DNA"/>
</dbReference>
<dbReference type="GO" id="GO:0016747">
    <property type="term" value="F:acyltransferase activity, transferring groups other than amino-acyl groups"/>
    <property type="evidence" value="ECO:0007669"/>
    <property type="project" value="InterPro"/>
</dbReference>
<dbReference type="Pfam" id="PF00583">
    <property type="entry name" value="Acetyltransf_1"/>
    <property type="match status" value="1"/>
</dbReference>